<dbReference type="RefSeq" id="WP_217065246.1">
    <property type="nucleotide sequence ID" value="NZ_JAHQCS010000068.1"/>
</dbReference>
<protein>
    <submittedName>
        <fullName evidence="2">Uncharacterized protein</fullName>
    </submittedName>
</protein>
<keyword evidence="3" id="KW-1185">Reference proteome</keyword>
<accession>A0ABS6JEV3</accession>
<dbReference type="EMBL" id="JAHQCS010000068">
    <property type="protein sequence ID" value="MBU9711367.1"/>
    <property type="molecule type" value="Genomic_DNA"/>
</dbReference>
<proteinExistence type="predicted"/>
<reference evidence="2 3" key="1">
    <citation type="submission" date="2021-06" db="EMBL/GenBank/DDBJ databases">
        <title>Bacillus sp. RD4P76, an endophyte from a halophyte.</title>
        <authorList>
            <person name="Sun J.-Q."/>
        </authorList>
    </citation>
    <scope>NUCLEOTIDE SEQUENCE [LARGE SCALE GENOMIC DNA]</scope>
    <source>
        <strain evidence="2 3">CGMCC 1.15917</strain>
    </source>
</reference>
<name>A0ABS6JEV3_9BACI</name>
<evidence type="ECO:0000313" key="3">
    <source>
        <dbReference type="Proteomes" id="UP000784880"/>
    </source>
</evidence>
<feature type="region of interest" description="Disordered" evidence="1">
    <location>
        <begin position="37"/>
        <end position="58"/>
    </location>
</feature>
<gene>
    <name evidence="2" type="ORF">KS419_06450</name>
</gene>
<evidence type="ECO:0000256" key="1">
    <source>
        <dbReference type="SAM" id="MobiDB-lite"/>
    </source>
</evidence>
<dbReference type="Proteomes" id="UP000784880">
    <property type="component" value="Unassembled WGS sequence"/>
</dbReference>
<sequence length="126" mass="14748">MEETIKCNTCHQEKSRSEFRRVKSPEMCLACIQKRKDARRNMEKKKQHQNRSDEHGVRNTIYLAPRQQAILNVLSISNTRSGVVQSALELLFENQPGHVKEFFRHHQEEIKLEMSEGQANVESEEV</sequence>
<organism evidence="2 3">
    <name type="scientific">Evansella tamaricis</name>
    <dbReference type="NCBI Taxonomy" id="2069301"/>
    <lineage>
        <taxon>Bacteria</taxon>
        <taxon>Bacillati</taxon>
        <taxon>Bacillota</taxon>
        <taxon>Bacilli</taxon>
        <taxon>Bacillales</taxon>
        <taxon>Bacillaceae</taxon>
        <taxon>Evansella</taxon>
    </lineage>
</organism>
<evidence type="ECO:0000313" key="2">
    <source>
        <dbReference type="EMBL" id="MBU9711367.1"/>
    </source>
</evidence>
<comment type="caution">
    <text evidence="2">The sequence shown here is derived from an EMBL/GenBank/DDBJ whole genome shotgun (WGS) entry which is preliminary data.</text>
</comment>
<feature type="compositionally biased region" description="Basic residues" evidence="1">
    <location>
        <begin position="37"/>
        <end position="49"/>
    </location>
</feature>